<dbReference type="EC" id="3.6.1.22" evidence="4"/>
<evidence type="ECO:0000256" key="3">
    <source>
        <dbReference type="ARBA" id="ARBA00009595"/>
    </source>
</evidence>
<dbReference type="Proteomes" id="UP001157186">
    <property type="component" value="Unassembled WGS sequence"/>
</dbReference>
<evidence type="ECO:0000256" key="1">
    <source>
        <dbReference type="ARBA" id="ARBA00001946"/>
    </source>
</evidence>
<dbReference type="PANTHER" id="PTHR42904:SF6">
    <property type="entry name" value="NAD-CAPPED RNA HYDROLASE NUDT12"/>
    <property type="match status" value="1"/>
</dbReference>
<dbReference type="RefSeq" id="WP_284245965.1">
    <property type="nucleotide sequence ID" value="NZ_BSST01000001.1"/>
</dbReference>
<evidence type="ECO:0000256" key="8">
    <source>
        <dbReference type="ARBA" id="ARBA00023027"/>
    </source>
</evidence>
<keyword evidence="12" id="KW-1185">Reference proteome</keyword>
<comment type="similarity">
    <text evidence="3">Belongs to the Nudix hydrolase family. NudC subfamily.</text>
</comment>
<dbReference type="Pfam" id="PF00293">
    <property type="entry name" value="NUDIX"/>
    <property type="match status" value="1"/>
</dbReference>
<reference evidence="11 12" key="1">
    <citation type="submission" date="2023-03" db="EMBL/GenBank/DDBJ databases">
        <title>Draft genome sequence of Thalassotalea insulae KCTC 62186T.</title>
        <authorList>
            <person name="Sawabe T."/>
        </authorList>
    </citation>
    <scope>NUCLEOTIDE SEQUENCE [LARGE SCALE GENOMIC DNA]</scope>
    <source>
        <strain evidence="11 12">KCTC 62186</strain>
    </source>
</reference>
<dbReference type="PANTHER" id="PTHR42904">
    <property type="entry name" value="NUDIX HYDROLASE, NUDC SUBFAMILY"/>
    <property type="match status" value="1"/>
</dbReference>
<gene>
    <name evidence="11" type="ORF">tinsulaeT_33480</name>
</gene>
<sequence length="324" mass="36654">MNNNQLALTHMSLERKTSERKSIEWLTLQLNQSATQFIPIWQGEYFFADNELLQLTTAQLDYPIELLIGCCYLLGIDDLNDSAVLLLDLSLVLDEQAQALALLAAHFQLAEDTIKHTGFRWQVPLLDKALAANLAYGRSLALWHQSARYCGYCGGETHSIEAGHCRECHQCQHQFFPRTDPVVIMLVEYQASDQPNRCLLAGHHRTPGNLVSTLAGFVDPGESLEQAVRREVFEEAGIQVGDVEYIASQPWPFPHSIMIGFFAKAITKDICIDAEEISHAQWFDAKQVAQFSDWGDDDDNIQIPKKESIARHLIELWLSKNKEM</sequence>
<comment type="caution">
    <text evidence="11">The sequence shown here is derived from an EMBL/GenBank/DDBJ whole genome shotgun (WGS) entry which is preliminary data.</text>
</comment>
<dbReference type="PROSITE" id="PS00893">
    <property type="entry name" value="NUDIX_BOX"/>
    <property type="match status" value="1"/>
</dbReference>
<comment type="catalytic activity">
    <reaction evidence="9">
        <text>a 5'-end NAD(+)-phospho-ribonucleoside in mRNA + H2O = a 5'-end phospho-adenosine-phospho-ribonucleoside in mRNA + beta-nicotinamide D-ribonucleotide + 2 H(+)</text>
        <dbReference type="Rhea" id="RHEA:60876"/>
        <dbReference type="Rhea" id="RHEA-COMP:15698"/>
        <dbReference type="Rhea" id="RHEA-COMP:15719"/>
        <dbReference type="ChEBI" id="CHEBI:14649"/>
        <dbReference type="ChEBI" id="CHEBI:15377"/>
        <dbReference type="ChEBI" id="CHEBI:15378"/>
        <dbReference type="ChEBI" id="CHEBI:144029"/>
        <dbReference type="ChEBI" id="CHEBI:144051"/>
    </reaction>
    <physiologicalReaction direction="left-to-right" evidence="9">
        <dbReference type="Rhea" id="RHEA:60877"/>
    </physiologicalReaction>
</comment>
<evidence type="ECO:0000256" key="2">
    <source>
        <dbReference type="ARBA" id="ARBA00001947"/>
    </source>
</evidence>
<dbReference type="InterPro" id="IPR050241">
    <property type="entry name" value="NAD-cap_RNA_hydrolase_NudC"/>
</dbReference>
<name>A0ABQ6GVT1_9GAMM</name>
<dbReference type="InterPro" id="IPR049734">
    <property type="entry name" value="NudC-like_C"/>
</dbReference>
<dbReference type="Gene3D" id="3.90.79.10">
    <property type="entry name" value="Nucleoside Triphosphate Pyrophosphohydrolase"/>
    <property type="match status" value="1"/>
</dbReference>
<keyword evidence="6" id="KW-0378">Hydrolase</keyword>
<evidence type="ECO:0000259" key="10">
    <source>
        <dbReference type="PROSITE" id="PS51462"/>
    </source>
</evidence>
<keyword evidence="8" id="KW-0520">NAD</keyword>
<feature type="domain" description="Nudix hydrolase" evidence="10">
    <location>
        <begin position="177"/>
        <end position="305"/>
    </location>
</feature>
<dbReference type="InterPro" id="IPR015797">
    <property type="entry name" value="NUDIX_hydrolase-like_dom_sf"/>
</dbReference>
<comment type="cofactor">
    <cofactor evidence="2">
        <name>Zn(2+)</name>
        <dbReference type="ChEBI" id="CHEBI:29105"/>
    </cofactor>
</comment>
<comment type="cofactor">
    <cofactor evidence="1">
        <name>Mg(2+)</name>
        <dbReference type="ChEBI" id="CHEBI:18420"/>
    </cofactor>
</comment>
<evidence type="ECO:0000256" key="7">
    <source>
        <dbReference type="ARBA" id="ARBA00022842"/>
    </source>
</evidence>
<dbReference type="NCBIfam" id="NF001299">
    <property type="entry name" value="PRK00241.1"/>
    <property type="match status" value="1"/>
</dbReference>
<dbReference type="InterPro" id="IPR015376">
    <property type="entry name" value="Znr_NADH_PPase"/>
</dbReference>
<evidence type="ECO:0000256" key="9">
    <source>
        <dbReference type="ARBA" id="ARBA00023679"/>
    </source>
</evidence>
<accession>A0ABQ6GVT1</accession>
<evidence type="ECO:0000256" key="6">
    <source>
        <dbReference type="ARBA" id="ARBA00022801"/>
    </source>
</evidence>
<dbReference type="PROSITE" id="PS51462">
    <property type="entry name" value="NUDIX"/>
    <property type="match status" value="1"/>
</dbReference>
<evidence type="ECO:0000313" key="12">
    <source>
        <dbReference type="Proteomes" id="UP001157186"/>
    </source>
</evidence>
<evidence type="ECO:0000256" key="5">
    <source>
        <dbReference type="ARBA" id="ARBA00022723"/>
    </source>
</evidence>
<proteinExistence type="inferred from homology"/>
<dbReference type="SUPFAM" id="SSF55811">
    <property type="entry name" value="Nudix"/>
    <property type="match status" value="1"/>
</dbReference>
<keyword evidence="7" id="KW-0460">Magnesium</keyword>
<evidence type="ECO:0000313" key="11">
    <source>
        <dbReference type="EMBL" id="GLX80008.1"/>
    </source>
</evidence>
<dbReference type="Gene3D" id="3.90.79.20">
    <property type="match status" value="1"/>
</dbReference>
<keyword evidence="5" id="KW-0479">Metal-binding</keyword>
<protein>
    <recommendedName>
        <fullName evidence="4">NAD(+) diphosphatase</fullName>
        <ecNumber evidence="4">3.6.1.22</ecNumber>
    </recommendedName>
</protein>
<organism evidence="11 12">
    <name type="scientific">Thalassotalea insulae</name>
    <dbReference type="NCBI Taxonomy" id="2056778"/>
    <lineage>
        <taxon>Bacteria</taxon>
        <taxon>Pseudomonadati</taxon>
        <taxon>Pseudomonadota</taxon>
        <taxon>Gammaproteobacteria</taxon>
        <taxon>Alteromonadales</taxon>
        <taxon>Colwelliaceae</taxon>
        <taxon>Thalassotalea</taxon>
    </lineage>
</organism>
<dbReference type="EMBL" id="BSST01000001">
    <property type="protein sequence ID" value="GLX80008.1"/>
    <property type="molecule type" value="Genomic_DNA"/>
</dbReference>
<dbReference type="Pfam" id="PF09297">
    <property type="entry name" value="Zn_ribbon_NUD"/>
    <property type="match status" value="1"/>
</dbReference>
<dbReference type="CDD" id="cd03429">
    <property type="entry name" value="NUDIX_NADH_pyrophosphatase_Nudt13"/>
    <property type="match status" value="1"/>
</dbReference>
<evidence type="ECO:0000256" key="4">
    <source>
        <dbReference type="ARBA" id="ARBA00012381"/>
    </source>
</evidence>
<dbReference type="InterPro" id="IPR020084">
    <property type="entry name" value="NUDIX_hydrolase_CS"/>
</dbReference>
<dbReference type="InterPro" id="IPR000086">
    <property type="entry name" value="NUDIX_hydrolase_dom"/>
</dbReference>